<dbReference type="InterPro" id="IPR014044">
    <property type="entry name" value="CAP_dom"/>
</dbReference>
<feature type="domain" description="SCP" evidence="1">
    <location>
        <begin position="65"/>
        <end position="171"/>
    </location>
</feature>
<dbReference type="Proteomes" id="UP000268007">
    <property type="component" value="Unassembled WGS sequence"/>
</dbReference>
<sequence>MFILLNAKILDMKKLCLAFLIVLGTLPLVNGQSSLRIDNQQFKDQFLTIINAKRAKGCNCGGVFMKPVSPLTWNDLLAQSATEHAKDMYKHNYFNHESKDGSTSEDRIIKAGYIYKGYQKYTTGENIAYGQQSILEVLANWFKSDGHCKNIMNPDFKEIGVAEYNYYWVQDFGGRVSFAAH</sequence>
<evidence type="ECO:0000313" key="2">
    <source>
        <dbReference type="EMBL" id="RKR83005.1"/>
    </source>
</evidence>
<dbReference type="EMBL" id="RBKU01000001">
    <property type="protein sequence ID" value="RKR83005.1"/>
    <property type="molecule type" value="Genomic_DNA"/>
</dbReference>
<name>A0A495J210_9SPHI</name>
<dbReference type="Gene3D" id="3.40.33.10">
    <property type="entry name" value="CAP"/>
    <property type="match status" value="1"/>
</dbReference>
<protein>
    <recommendedName>
        <fullName evidence="1">SCP domain-containing protein</fullName>
    </recommendedName>
</protein>
<organism evidence="2 3">
    <name type="scientific">Mucilaginibacter gracilis</name>
    <dbReference type="NCBI Taxonomy" id="423350"/>
    <lineage>
        <taxon>Bacteria</taxon>
        <taxon>Pseudomonadati</taxon>
        <taxon>Bacteroidota</taxon>
        <taxon>Sphingobacteriia</taxon>
        <taxon>Sphingobacteriales</taxon>
        <taxon>Sphingobacteriaceae</taxon>
        <taxon>Mucilaginibacter</taxon>
    </lineage>
</organism>
<dbReference type="PANTHER" id="PTHR31157:SF1">
    <property type="entry name" value="SCP DOMAIN-CONTAINING PROTEIN"/>
    <property type="match status" value="1"/>
</dbReference>
<dbReference type="CDD" id="cd05379">
    <property type="entry name" value="CAP_bacterial"/>
    <property type="match status" value="1"/>
</dbReference>
<dbReference type="SUPFAM" id="SSF55797">
    <property type="entry name" value="PR-1-like"/>
    <property type="match status" value="1"/>
</dbReference>
<reference evidence="2 3" key="1">
    <citation type="submission" date="2018-10" db="EMBL/GenBank/DDBJ databases">
        <title>Genomic Encyclopedia of Archaeal and Bacterial Type Strains, Phase II (KMG-II): from individual species to whole genera.</title>
        <authorList>
            <person name="Goeker M."/>
        </authorList>
    </citation>
    <scope>NUCLEOTIDE SEQUENCE [LARGE SCALE GENOMIC DNA]</scope>
    <source>
        <strain evidence="2 3">DSM 18602</strain>
    </source>
</reference>
<evidence type="ECO:0000313" key="3">
    <source>
        <dbReference type="Proteomes" id="UP000268007"/>
    </source>
</evidence>
<comment type="caution">
    <text evidence="2">The sequence shown here is derived from an EMBL/GenBank/DDBJ whole genome shotgun (WGS) entry which is preliminary data.</text>
</comment>
<proteinExistence type="predicted"/>
<evidence type="ECO:0000259" key="1">
    <source>
        <dbReference type="Pfam" id="PF00188"/>
    </source>
</evidence>
<dbReference type="Pfam" id="PF00188">
    <property type="entry name" value="CAP"/>
    <property type="match status" value="1"/>
</dbReference>
<dbReference type="AlphaFoldDB" id="A0A495J210"/>
<keyword evidence="3" id="KW-1185">Reference proteome</keyword>
<dbReference type="InterPro" id="IPR035940">
    <property type="entry name" value="CAP_sf"/>
</dbReference>
<accession>A0A495J210</accession>
<dbReference type="OrthoDB" id="982527at2"/>
<gene>
    <name evidence="2" type="ORF">BDD43_3205</name>
</gene>
<dbReference type="PANTHER" id="PTHR31157">
    <property type="entry name" value="SCP DOMAIN-CONTAINING PROTEIN"/>
    <property type="match status" value="1"/>
</dbReference>